<dbReference type="InterPro" id="IPR027383">
    <property type="entry name" value="Znf_put"/>
</dbReference>
<sequence length="277" mass="29376">MGLYRGSIFRWARLQQIPGRVYSPVALARAMSHHGQMNCRLAREALSARIDGEREPASVRSVDKHLVGCSDCRLWYTRAVGNAQSLQNLGRAGGLRSRSAAAVVEQTAENRPRGRAPQIVLWARWSLALVGVLYLVLTVTQTTAVPVARSDLTGIHLFGESTAWSIAIGAAMVIAGLLPSAAAGLVGVLITYTCVLAVYVVTDAAKGIVSPLRELSHLPVLIGAILALLVWRGTGTSHPAPIGADTLEPDNSSVLDTDSSRRSSGRSRRSPRGGSAA</sequence>
<gene>
    <name evidence="4" type="ordered locus">Mycch_5895</name>
</gene>
<keyword evidence="2" id="KW-1133">Transmembrane helix</keyword>
<feature type="transmembrane region" description="Helical" evidence="2">
    <location>
        <begin position="119"/>
        <end position="137"/>
    </location>
</feature>
<feature type="transmembrane region" description="Helical" evidence="2">
    <location>
        <begin position="214"/>
        <end position="231"/>
    </location>
</feature>
<dbReference type="Pfam" id="PF13490">
    <property type="entry name" value="zf-HC2"/>
    <property type="match status" value="1"/>
</dbReference>
<evidence type="ECO:0000313" key="5">
    <source>
        <dbReference type="Proteomes" id="UP000006057"/>
    </source>
</evidence>
<proteinExistence type="predicted"/>
<evidence type="ECO:0000259" key="3">
    <source>
        <dbReference type="Pfam" id="PF13490"/>
    </source>
</evidence>
<reference evidence="4 5" key="1">
    <citation type="submission" date="2012-06" db="EMBL/GenBank/DDBJ databases">
        <title>Complete sequence of plasmid 1 of Mycobacterium chubuense NBB4.</title>
        <authorList>
            <consortium name="US DOE Joint Genome Institute"/>
            <person name="Lucas S."/>
            <person name="Han J."/>
            <person name="Lapidus A."/>
            <person name="Cheng J.-F."/>
            <person name="Goodwin L."/>
            <person name="Pitluck S."/>
            <person name="Peters L."/>
            <person name="Mikhailova N."/>
            <person name="Teshima H."/>
            <person name="Detter J.C."/>
            <person name="Han C."/>
            <person name="Tapia R."/>
            <person name="Land M."/>
            <person name="Hauser L."/>
            <person name="Kyrpides N."/>
            <person name="Ivanova N."/>
            <person name="Pagani I."/>
            <person name="Mattes T."/>
            <person name="Holmes A."/>
            <person name="Rutledge P."/>
            <person name="Paulsen I."/>
            <person name="Coleman N."/>
            <person name="Woyke T."/>
        </authorList>
    </citation>
    <scope>NUCLEOTIDE SEQUENCE [LARGE SCALE GENOMIC DNA]</scope>
    <source>
        <strain evidence="4 5">NBB4</strain>
        <plasmid evidence="4 5">pMYCCH.01</plasmid>
    </source>
</reference>
<geneLocation type="plasmid" evidence="4 5">
    <name>pMYCCH.01</name>
</geneLocation>
<evidence type="ECO:0000256" key="1">
    <source>
        <dbReference type="SAM" id="MobiDB-lite"/>
    </source>
</evidence>
<evidence type="ECO:0000313" key="4">
    <source>
        <dbReference type="EMBL" id="AFM20504.1"/>
    </source>
</evidence>
<keyword evidence="2" id="KW-0472">Membrane</keyword>
<dbReference type="HOGENOM" id="CLU_081592_1_0_11"/>
<protein>
    <submittedName>
        <fullName evidence="4">Putative integral membrane protein</fullName>
    </submittedName>
</protein>
<feature type="transmembrane region" description="Helical" evidence="2">
    <location>
        <begin position="157"/>
        <end position="178"/>
    </location>
</feature>
<keyword evidence="4" id="KW-0614">Plasmid</keyword>
<name>I4BT97_MYCCN</name>
<feature type="region of interest" description="Disordered" evidence="1">
    <location>
        <begin position="240"/>
        <end position="277"/>
    </location>
</feature>
<feature type="transmembrane region" description="Helical" evidence="2">
    <location>
        <begin position="185"/>
        <end position="202"/>
    </location>
</feature>
<dbReference type="KEGG" id="mcb:Mycch_5895"/>
<accession>I4BT97</accession>
<keyword evidence="5" id="KW-1185">Reference proteome</keyword>
<keyword evidence="2" id="KW-0812">Transmembrane</keyword>
<dbReference type="EMBL" id="CP003054">
    <property type="protein sequence ID" value="AFM20504.1"/>
    <property type="molecule type" value="Genomic_DNA"/>
</dbReference>
<organism evidence="4 5">
    <name type="scientific">Mycolicibacterium chubuense (strain NBB4)</name>
    <name type="common">Mycobacterium chubuense</name>
    <dbReference type="NCBI Taxonomy" id="710421"/>
    <lineage>
        <taxon>Bacteria</taxon>
        <taxon>Bacillati</taxon>
        <taxon>Actinomycetota</taxon>
        <taxon>Actinomycetes</taxon>
        <taxon>Mycobacteriales</taxon>
        <taxon>Mycobacteriaceae</taxon>
        <taxon>Mycolicibacterium</taxon>
    </lineage>
</organism>
<dbReference type="AlphaFoldDB" id="I4BT97"/>
<evidence type="ECO:0000256" key="2">
    <source>
        <dbReference type="SAM" id="Phobius"/>
    </source>
</evidence>
<feature type="domain" description="Putative zinc-finger" evidence="3">
    <location>
        <begin position="39"/>
        <end position="73"/>
    </location>
</feature>
<dbReference type="Proteomes" id="UP000006057">
    <property type="component" value="Plasmid pMYCCH.01"/>
</dbReference>